<sequence>MKLRAQRAGLTEHAEWTEKLENCRTLMNLDPRFPFPHDAFLRYIKQLSLKEKQALALVLDFHFVKRDTRKWPEMLFWKTLRTTLLHSQRDLITQRRFFLSLLKLCPELMEALQMEWDELIMIRREHIQRYGYWSYYWALHFHHGRAEHQERWRQELEKLRNDCDNSGCELAAGVTPSTASKNATVEQKGTRMPEGGEIPSRKLERLELKCGNEVALRMRLELELAQQEKKLRQSEQELSNTLSLLGQRNEQLEHVQFKHKEQKELQRRKELQLRQERHHWLQERQALLATIREANSHHKALERQLEAKDEELSFMVREQARHKQTIDHYRRKLHDQPTLLEQLVRTLYEDIERMNGKLLYPSTSEAAASSEEAIQLRRRMRKALDLADALSGYEIHPDDQTLEQTETHKQDAKLSNEEIDSDDSDPAIERFTPLQSSKQSQPDSDAPEPLQGTFFRRDHGGYILLETGSCFNITESMVHQLALQHEAEVLCTPSDRASQRQHYELQLLFQGDDICSPIRQFDGYVQSDEGEGWYCVDMNDDRNRFPIHRRDVEIKRPLHGDPCSFNVAEDGRWARLARLYRLESQAAEIAVGKDKHTSLQAGRSGKEVTRANASAAADRKSRAPFLAGCTIAIIGGMRKWFEHVVLETGATLVHDTGERPERIAAELSRSQALFMLLSATSHRATWDGVEAAKSNGIPHFTIQGSKSNLRLQLWENRETIRSANR</sequence>
<keyword evidence="4" id="KW-1185">Reference proteome</keyword>
<feature type="compositionally biased region" description="Polar residues" evidence="2">
    <location>
        <begin position="433"/>
        <end position="443"/>
    </location>
</feature>
<dbReference type="Proteomes" id="UP001596989">
    <property type="component" value="Unassembled WGS sequence"/>
</dbReference>
<gene>
    <name evidence="3" type="ORF">ACFQ2I_03800</name>
</gene>
<evidence type="ECO:0000313" key="4">
    <source>
        <dbReference type="Proteomes" id="UP001596989"/>
    </source>
</evidence>
<feature type="compositionally biased region" description="Basic and acidic residues" evidence="2">
    <location>
        <begin position="395"/>
        <end position="416"/>
    </location>
</feature>
<feature type="compositionally biased region" description="Acidic residues" evidence="2">
    <location>
        <begin position="417"/>
        <end position="426"/>
    </location>
</feature>
<protein>
    <recommendedName>
        <fullName evidence="5">DUF2325 domain-containing protein</fullName>
    </recommendedName>
</protein>
<keyword evidence="1" id="KW-0175">Coiled coil</keyword>
<dbReference type="RefSeq" id="WP_377562291.1">
    <property type="nucleotide sequence ID" value="NZ_JBHTJZ010000005.1"/>
</dbReference>
<comment type="caution">
    <text evidence="3">The sequence shown here is derived from an EMBL/GenBank/DDBJ whole genome shotgun (WGS) entry which is preliminary data.</text>
</comment>
<feature type="coiled-coil region" evidence="1">
    <location>
        <begin position="284"/>
        <end position="318"/>
    </location>
</feature>
<evidence type="ECO:0000313" key="3">
    <source>
        <dbReference type="EMBL" id="MFD0958504.1"/>
    </source>
</evidence>
<organism evidence="3 4">
    <name type="scientific">Paenibacillus chungangensis</name>
    <dbReference type="NCBI Taxonomy" id="696535"/>
    <lineage>
        <taxon>Bacteria</taxon>
        <taxon>Bacillati</taxon>
        <taxon>Bacillota</taxon>
        <taxon>Bacilli</taxon>
        <taxon>Bacillales</taxon>
        <taxon>Paenibacillaceae</taxon>
        <taxon>Paenibacillus</taxon>
    </lineage>
</organism>
<name>A0ABW3HM56_9BACL</name>
<evidence type="ECO:0000256" key="1">
    <source>
        <dbReference type="SAM" id="Coils"/>
    </source>
</evidence>
<evidence type="ECO:0008006" key="5">
    <source>
        <dbReference type="Google" id="ProtNLM"/>
    </source>
</evidence>
<accession>A0ABW3HM56</accession>
<evidence type="ECO:0000256" key="2">
    <source>
        <dbReference type="SAM" id="MobiDB-lite"/>
    </source>
</evidence>
<dbReference type="EMBL" id="JBHTJZ010000005">
    <property type="protein sequence ID" value="MFD0958504.1"/>
    <property type="molecule type" value="Genomic_DNA"/>
</dbReference>
<proteinExistence type="predicted"/>
<feature type="region of interest" description="Disordered" evidence="2">
    <location>
        <begin position="395"/>
        <end position="452"/>
    </location>
</feature>
<feature type="coiled-coil region" evidence="1">
    <location>
        <begin position="217"/>
        <end position="244"/>
    </location>
</feature>
<reference evidence="4" key="1">
    <citation type="journal article" date="2019" name="Int. J. Syst. Evol. Microbiol.">
        <title>The Global Catalogue of Microorganisms (GCM) 10K type strain sequencing project: providing services to taxonomists for standard genome sequencing and annotation.</title>
        <authorList>
            <consortium name="The Broad Institute Genomics Platform"/>
            <consortium name="The Broad Institute Genome Sequencing Center for Infectious Disease"/>
            <person name="Wu L."/>
            <person name="Ma J."/>
        </authorList>
    </citation>
    <scope>NUCLEOTIDE SEQUENCE [LARGE SCALE GENOMIC DNA]</scope>
    <source>
        <strain evidence="4">CCUG 59129</strain>
    </source>
</reference>